<keyword evidence="1" id="KW-1133">Transmembrane helix</keyword>
<gene>
    <name evidence="2" type="ORF">LMI_0508</name>
    <name evidence="3" type="ORF">SAMN02982997_01947</name>
</gene>
<feature type="transmembrane region" description="Helical" evidence="1">
    <location>
        <begin position="290"/>
        <end position="309"/>
    </location>
</feature>
<dbReference type="AlphaFoldDB" id="A0A098GCX4"/>
<feature type="transmembrane region" description="Helical" evidence="1">
    <location>
        <begin position="255"/>
        <end position="278"/>
    </location>
</feature>
<evidence type="ECO:0000256" key="1">
    <source>
        <dbReference type="SAM" id="Phobius"/>
    </source>
</evidence>
<dbReference type="EMBL" id="LN614830">
    <property type="protein sequence ID" value="CEG59855.1"/>
    <property type="molecule type" value="Genomic_DNA"/>
</dbReference>
<dbReference type="HOGENOM" id="CLU_780599_0_0_6"/>
<feature type="transmembrane region" description="Helical" evidence="1">
    <location>
        <begin position="123"/>
        <end position="151"/>
    </location>
</feature>
<keyword evidence="1" id="KW-0472">Membrane</keyword>
<keyword evidence="5" id="KW-1185">Reference proteome</keyword>
<dbReference type="OrthoDB" id="2734473at2"/>
<organism evidence="2 4">
    <name type="scientific">Legionella micdadei</name>
    <name type="common">Tatlockia micdadei</name>
    <dbReference type="NCBI Taxonomy" id="451"/>
    <lineage>
        <taxon>Bacteria</taxon>
        <taxon>Pseudomonadati</taxon>
        <taxon>Pseudomonadota</taxon>
        <taxon>Gammaproteobacteria</taxon>
        <taxon>Legionellales</taxon>
        <taxon>Legionellaceae</taxon>
        <taxon>Legionella</taxon>
    </lineage>
</organism>
<dbReference type="Proteomes" id="UP000182998">
    <property type="component" value="Unassembled WGS sequence"/>
</dbReference>
<feature type="transmembrane region" description="Helical" evidence="1">
    <location>
        <begin position="188"/>
        <end position="209"/>
    </location>
</feature>
<feature type="transmembrane region" description="Helical" evidence="1">
    <location>
        <begin position="163"/>
        <end position="182"/>
    </location>
</feature>
<name>A0A098GCX4_LEGMI</name>
<evidence type="ECO:0000313" key="3">
    <source>
        <dbReference type="EMBL" id="SCY52148.1"/>
    </source>
</evidence>
<reference evidence="3 5" key="3">
    <citation type="submission" date="2016-10" db="EMBL/GenBank/DDBJ databases">
        <authorList>
            <person name="Varghese N."/>
            <person name="Submissions S."/>
        </authorList>
    </citation>
    <scope>NUCLEOTIDE SEQUENCE [LARGE SCALE GENOMIC DNA]</scope>
    <source>
        <strain evidence="3 5">ATCC 33218</strain>
    </source>
</reference>
<evidence type="ECO:0000313" key="2">
    <source>
        <dbReference type="EMBL" id="CEG59855.1"/>
    </source>
</evidence>
<dbReference type="EMBL" id="FMVN01000009">
    <property type="protein sequence ID" value="SCY52148.1"/>
    <property type="molecule type" value="Genomic_DNA"/>
</dbReference>
<proteinExistence type="predicted"/>
<keyword evidence="1" id="KW-0812">Transmembrane</keyword>
<feature type="transmembrane region" description="Helical" evidence="1">
    <location>
        <begin position="61"/>
        <end position="85"/>
    </location>
</feature>
<dbReference type="RefSeq" id="WP_045098371.1">
    <property type="nucleotide sequence ID" value="NZ_FMVN01000009.1"/>
</dbReference>
<feature type="transmembrane region" description="Helical" evidence="1">
    <location>
        <begin position="221"/>
        <end position="243"/>
    </location>
</feature>
<protein>
    <submittedName>
        <fullName evidence="2">Uncharacterized protein</fullName>
    </submittedName>
</protein>
<dbReference type="KEGG" id="tmc:LMI_0508"/>
<sequence length="355" mass="40515">MKHECLSTVFYFLILLFLSRLIRHFYKKEPHTSTSDGSIVMAIGIFSFDALQQLSFCTHKFSQVVTLELLIIWLYLASSYINQYLQGSFNVTIKCKVSQFGIGTWVAGSSILAMLIFRDFSCYHFVAWMCAFLAFIIWLIYLILAVSNLWLIVVRQSTVHIGIILLATVSTQSIALLTYFLFATSIGFFAYQMLIVLGYLFYLTGLFIIGRYLLQIQWKRIVLGWNSTNSIIHGALSISGLAAATTEIMPEEIIIGTWFLATVFLLLVEGISVIKGLYRLRIAGFTQGILVYDVSQWARVFTFGMYYTFNLSLIGHHVYTNCFIKEITHYGQYGVAVILLFELVNYFNHVMKARG</sequence>
<reference evidence="4" key="2">
    <citation type="submission" date="2014-09" db="EMBL/GenBank/DDBJ databases">
        <authorList>
            <person name="Gomez-Valero L."/>
        </authorList>
    </citation>
    <scope>NUCLEOTIDE SEQUENCE [LARGE SCALE GENOMIC DNA]</scope>
    <source>
        <strain evidence="4">ATCC33218</strain>
    </source>
</reference>
<feature type="transmembrane region" description="Helical" evidence="1">
    <location>
        <begin position="6"/>
        <end position="26"/>
    </location>
</feature>
<feature type="transmembrane region" description="Helical" evidence="1">
    <location>
        <begin position="329"/>
        <end position="347"/>
    </location>
</feature>
<evidence type="ECO:0000313" key="5">
    <source>
        <dbReference type="Proteomes" id="UP000182998"/>
    </source>
</evidence>
<evidence type="ECO:0000313" key="4">
    <source>
        <dbReference type="Proteomes" id="UP000032414"/>
    </source>
</evidence>
<dbReference type="PATRIC" id="fig|451.8.peg.89"/>
<accession>A0A098GCX4</accession>
<feature type="transmembrane region" description="Helical" evidence="1">
    <location>
        <begin position="97"/>
        <end position="117"/>
    </location>
</feature>
<reference evidence="2" key="1">
    <citation type="submission" date="2014-09" db="EMBL/GenBank/DDBJ databases">
        <authorList>
            <person name="GOMEZ-VALERO Laura"/>
        </authorList>
    </citation>
    <scope>NUCLEOTIDE SEQUENCE</scope>
    <source>
        <strain evidence="2">ATCC33218</strain>
    </source>
</reference>
<dbReference type="Proteomes" id="UP000032414">
    <property type="component" value="Chromosome I"/>
</dbReference>